<dbReference type="OrthoDB" id="9808067at2"/>
<feature type="chain" id="PRO_5025012276" description="DUF4139 domain-containing protein" evidence="1">
    <location>
        <begin position="24"/>
        <end position="469"/>
    </location>
</feature>
<feature type="signal peptide" evidence="1">
    <location>
        <begin position="1"/>
        <end position="23"/>
    </location>
</feature>
<evidence type="ECO:0000313" key="3">
    <source>
        <dbReference type="Proteomes" id="UP000324760"/>
    </source>
</evidence>
<dbReference type="PANTHER" id="PTHR38075">
    <property type="entry name" value="DUF4139 DOMAIN-CONTAINING PROTEIN"/>
    <property type="match status" value="1"/>
</dbReference>
<sequence length="469" mass="52414">MILKYIRTAAVLTCFSSPTLTLAAPLTITHEQQTDLAVTLYTNNLGLIQDTRQLPALEEDQTVVIRDVSNQMQTETLQIRDAGLVKEQTLNNALLNYHALLQHYIGKSVTLSRQQPNGEEVRQNVTLLNVDGNTALVENGTQVESVPLYSSDWRIIFPTRPDNLLLKPSLTFRSQGTPEPAQAKLSYLTQGLSWQMDYVMTLNEGNTELVVDGLASLINNTGTPLHNARVNLLAGDVYKTENPRYRAKEVMMAAARADEGSAPLPETINDYQLYTLKDTVTLQDQQRTQVPLLHADKVKVESLQRYSFYIHAGIDNQTQKVKPESFIRFTNNLHHGLGSPLPSGQVRFFSPDKKGELHYTGGTHINQTAIGEQVELAMGKAFDVTISRRQTDYQTAFDGTVAEYELRIQNSANKSRDVEISSLFSQPWKLISSTMQPLEQSAGSAKWRINVPGNSEGLLTMRVRLTKQK</sequence>
<accession>A0A5P1R8V3</accession>
<dbReference type="Proteomes" id="UP000324760">
    <property type="component" value="Chromosome"/>
</dbReference>
<evidence type="ECO:0000313" key="2">
    <source>
        <dbReference type="EMBL" id="QEQ96069.1"/>
    </source>
</evidence>
<dbReference type="AlphaFoldDB" id="A0A5P1R8V3"/>
<keyword evidence="3" id="KW-1185">Reference proteome</keyword>
<proteinExistence type="predicted"/>
<evidence type="ECO:0008006" key="4">
    <source>
        <dbReference type="Google" id="ProtNLM"/>
    </source>
</evidence>
<keyword evidence="1" id="KW-0732">Signal</keyword>
<dbReference type="RefSeq" id="WP_138988775.1">
    <property type="nucleotide sequence ID" value="NZ_CP043869.1"/>
</dbReference>
<dbReference type="EMBL" id="CP043869">
    <property type="protein sequence ID" value="QEQ96069.1"/>
    <property type="molecule type" value="Genomic_DNA"/>
</dbReference>
<evidence type="ECO:0000256" key="1">
    <source>
        <dbReference type="SAM" id="SignalP"/>
    </source>
</evidence>
<name>A0A5P1R8V3_9GAMM</name>
<reference evidence="2 3" key="1">
    <citation type="journal article" date="2019" name="Biochem. Eng. J.">
        <title>Metabolic engineering of the marine bacteria Neptunomonas concharum for the production of acetoin and meso-2,3-butanediol from acetate.</title>
        <authorList>
            <person name="Li W."/>
            <person name="Pu N."/>
            <person name="Liu C.-X."/>
            <person name="Yuan Q.-P."/>
            <person name="Li Z.-J."/>
        </authorList>
    </citation>
    <scope>NUCLEOTIDE SEQUENCE [LARGE SCALE GENOMIC DNA]</scope>
    <source>
        <strain evidence="2 3">JCM17730</strain>
    </source>
</reference>
<organism evidence="2 3">
    <name type="scientific">Neptunomonas concharum</name>
    <dbReference type="NCBI Taxonomy" id="1031538"/>
    <lineage>
        <taxon>Bacteria</taxon>
        <taxon>Pseudomonadati</taxon>
        <taxon>Pseudomonadota</taxon>
        <taxon>Gammaproteobacteria</taxon>
        <taxon>Oceanospirillales</taxon>
        <taxon>Oceanospirillaceae</taxon>
        <taxon>Neptunomonas</taxon>
    </lineage>
</organism>
<gene>
    <name evidence="2" type="ORF">F0U83_04745</name>
</gene>
<protein>
    <recommendedName>
        <fullName evidence="4">DUF4139 domain-containing protein</fullName>
    </recommendedName>
</protein>
<dbReference type="PANTHER" id="PTHR38075:SF1">
    <property type="entry name" value="DUF4139 DOMAIN-CONTAINING PROTEIN"/>
    <property type="match status" value="1"/>
</dbReference>
<dbReference type="KEGG" id="ncu:F0U83_04745"/>